<comment type="caution">
    <text evidence="1">The sequence shown here is derived from an EMBL/GenBank/DDBJ whole genome shotgun (WGS) entry which is preliminary data.</text>
</comment>
<proteinExistence type="predicted"/>
<gene>
    <name evidence="1" type="ORF">BWK73_48500</name>
</gene>
<evidence type="ECO:0000313" key="2">
    <source>
        <dbReference type="Proteomes" id="UP000192491"/>
    </source>
</evidence>
<dbReference type="EMBL" id="MTEJ01000646">
    <property type="protein sequence ID" value="OQX00410.1"/>
    <property type="molecule type" value="Genomic_DNA"/>
</dbReference>
<organism evidence="1 2">
    <name type="scientific">Thiothrix lacustris</name>
    <dbReference type="NCBI Taxonomy" id="525917"/>
    <lineage>
        <taxon>Bacteria</taxon>
        <taxon>Pseudomonadati</taxon>
        <taxon>Pseudomonadota</taxon>
        <taxon>Gammaproteobacteria</taxon>
        <taxon>Thiotrichales</taxon>
        <taxon>Thiotrichaceae</taxon>
        <taxon>Thiothrix</taxon>
    </lineage>
</organism>
<protein>
    <submittedName>
        <fullName evidence="1">Uncharacterized protein</fullName>
    </submittedName>
</protein>
<name>A0A1Y1Q9B1_9GAMM</name>
<dbReference type="Proteomes" id="UP000192491">
    <property type="component" value="Unassembled WGS sequence"/>
</dbReference>
<evidence type="ECO:0000313" key="1">
    <source>
        <dbReference type="EMBL" id="OQX00410.1"/>
    </source>
</evidence>
<dbReference type="AlphaFoldDB" id="A0A1Y1Q9B1"/>
<reference evidence="1 2" key="1">
    <citation type="submission" date="2017-01" db="EMBL/GenBank/DDBJ databases">
        <title>Novel large sulfur bacteria in the metagenomes of groundwater-fed chemosynthetic microbial mats in the Lake Huron basin.</title>
        <authorList>
            <person name="Sharrar A.M."/>
            <person name="Flood B.E."/>
            <person name="Bailey J.V."/>
            <person name="Jones D.S."/>
            <person name="Biddanda B."/>
            <person name="Ruberg S.A."/>
            <person name="Marcus D.N."/>
            <person name="Dick G.J."/>
        </authorList>
    </citation>
    <scope>NUCLEOTIDE SEQUENCE [LARGE SCALE GENOMIC DNA]</scope>
    <source>
        <strain evidence="1">A8</strain>
    </source>
</reference>
<sequence>MADQELGDECLPNKGQLILRNRSAAPHLRAIGPVDVRGVRGAGLLAQICGTAEQLPAGSNARFSPTR</sequence>
<accession>A0A1Y1Q9B1</accession>